<sequence>MPLILELQQRTGVKPLWVAANLHYSPSSLSPRFYYIGAVVRALASHHGDTRYPAGSLPDFRRWQSSWTMLLASGFSRGTPISPVLAHQRCSILGSHFMSCLGMTCIYGSQLESPSLGQEAGERYGRHQHACLVPHRSYTQGGQRVVVLARYMGGAATNNDALVFAHAGAQLKKALEVAHKLGAECVMFQNFREAYSSFLNADMARELRNYSRLLKMTAGMKRRRNDEPGGISPGKTADQRGEIWVVLKIEVLRADDSDVSMEQRRNERAEETGGTRENPPTSGIVRHDSDIQKFGSDPHRESNPVSSGWETNSLNATPLQQNNYKERLGYRGQLLLNCSGWEENYINHRPYTWDAASALCFLKHYSLDRHYKLSVRASAGHQISWASTYGALGSVEVTGSSVYAPTDETTYLMKTLIEQDDRHLVRMAVMDCTASCTVLAVQWITATGAGLSASTVRRRPLRAGLVTRMSLRRLPLSRNYKRLSLQWARERRRWRVEWQDVVFSKVFRFNMFYSDGRICVRRYRGDRNLAACIGGIHPGGLNVGVLLRRTSTDVKDVFEAYVSCIDKYARGLRNAVKLITDGLFAKNLQQQYASFHSGFGSRVSNGEATLEDCEEHAQKQHAEAASQRTEHWEAVYARYV</sequence>
<dbReference type="InterPro" id="IPR001998">
    <property type="entry name" value="Xylose_isomerase"/>
</dbReference>
<name>A0ABQ9INT0_9NEOP</name>
<protein>
    <submittedName>
        <fullName evidence="5">Uncharacterized protein</fullName>
    </submittedName>
</protein>
<keyword evidence="2" id="KW-0413">Isomerase</keyword>
<feature type="compositionally biased region" description="Basic and acidic residues" evidence="4">
    <location>
        <begin position="285"/>
        <end position="302"/>
    </location>
</feature>
<comment type="caution">
    <text evidence="5">The sequence shown here is derived from an EMBL/GenBank/DDBJ whole genome shotgun (WGS) entry which is preliminary data.</text>
</comment>
<evidence type="ECO:0000313" key="5">
    <source>
        <dbReference type="EMBL" id="KAJ8898147.1"/>
    </source>
</evidence>
<gene>
    <name evidence="5" type="ORF">PR048_003507</name>
</gene>
<reference evidence="5 6" key="1">
    <citation type="submission" date="2023-02" db="EMBL/GenBank/DDBJ databases">
        <title>LHISI_Scaffold_Assembly.</title>
        <authorList>
            <person name="Stuart O.P."/>
            <person name="Cleave R."/>
            <person name="Magrath M.J.L."/>
            <person name="Mikheyev A.S."/>
        </authorList>
    </citation>
    <scope>NUCLEOTIDE SEQUENCE [LARGE SCALE GENOMIC DNA]</scope>
    <source>
        <strain evidence="5">Daus_M_001</strain>
        <tissue evidence="5">Leg muscle</tissue>
    </source>
</reference>
<accession>A0ABQ9INT0</accession>
<dbReference type="PANTHER" id="PTHR48306:SF1">
    <property type="entry name" value="XYLOSE ISOMERASE"/>
    <property type="match status" value="1"/>
</dbReference>
<organism evidence="5 6">
    <name type="scientific">Dryococelus australis</name>
    <dbReference type="NCBI Taxonomy" id="614101"/>
    <lineage>
        <taxon>Eukaryota</taxon>
        <taxon>Metazoa</taxon>
        <taxon>Ecdysozoa</taxon>
        <taxon>Arthropoda</taxon>
        <taxon>Hexapoda</taxon>
        <taxon>Insecta</taxon>
        <taxon>Pterygota</taxon>
        <taxon>Neoptera</taxon>
        <taxon>Polyneoptera</taxon>
        <taxon>Phasmatodea</taxon>
        <taxon>Verophasmatodea</taxon>
        <taxon>Anareolatae</taxon>
        <taxon>Phasmatidae</taxon>
        <taxon>Eurycanthinae</taxon>
        <taxon>Dryococelus</taxon>
    </lineage>
</organism>
<dbReference type="SUPFAM" id="SSF51658">
    <property type="entry name" value="Xylose isomerase-like"/>
    <property type="match status" value="2"/>
</dbReference>
<dbReference type="EMBL" id="JARBHB010000001">
    <property type="protein sequence ID" value="KAJ8898147.1"/>
    <property type="molecule type" value="Genomic_DNA"/>
</dbReference>
<keyword evidence="1" id="KW-0479">Metal-binding</keyword>
<evidence type="ECO:0000256" key="1">
    <source>
        <dbReference type="ARBA" id="ARBA00022723"/>
    </source>
</evidence>
<feature type="compositionally biased region" description="Basic and acidic residues" evidence="4">
    <location>
        <begin position="258"/>
        <end position="274"/>
    </location>
</feature>
<proteinExistence type="predicted"/>
<dbReference type="PANTHER" id="PTHR48306">
    <property type="entry name" value="XYLOSE ISOMERASE"/>
    <property type="match status" value="1"/>
</dbReference>
<dbReference type="Gene3D" id="3.20.20.150">
    <property type="entry name" value="Divalent-metal-dependent TIM barrel enzymes"/>
    <property type="match status" value="2"/>
</dbReference>
<feature type="region of interest" description="Disordered" evidence="4">
    <location>
        <begin position="258"/>
        <end position="314"/>
    </location>
</feature>
<dbReference type="InterPro" id="IPR036237">
    <property type="entry name" value="Xyl_isomerase-like_sf"/>
</dbReference>
<evidence type="ECO:0000256" key="2">
    <source>
        <dbReference type="ARBA" id="ARBA00023235"/>
    </source>
</evidence>
<evidence type="ECO:0000256" key="3">
    <source>
        <dbReference type="ARBA" id="ARBA00023277"/>
    </source>
</evidence>
<evidence type="ECO:0000313" key="6">
    <source>
        <dbReference type="Proteomes" id="UP001159363"/>
    </source>
</evidence>
<dbReference type="PROSITE" id="PS51415">
    <property type="entry name" value="XYLOSE_ISOMERASE"/>
    <property type="match status" value="2"/>
</dbReference>
<keyword evidence="3" id="KW-0119">Carbohydrate metabolism</keyword>
<keyword evidence="6" id="KW-1185">Reference proteome</keyword>
<evidence type="ECO:0000256" key="4">
    <source>
        <dbReference type="SAM" id="MobiDB-lite"/>
    </source>
</evidence>
<feature type="compositionally biased region" description="Polar residues" evidence="4">
    <location>
        <begin position="303"/>
        <end position="314"/>
    </location>
</feature>
<dbReference type="Proteomes" id="UP001159363">
    <property type="component" value="Chromosome 1"/>
</dbReference>